<evidence type="ECO:0000256" key="6">
    <source>
        <dbReference type="SAM" id="Phobius"/>
    </source>
</evidence>
<feature type="transmembrane region" description="Helical" evidence="6">
    <location>
        <begin position="166"/>
        <end position="187"/>
    </location>
</feature>
<comment type="caution">
    <text evidence="7">The sequence shown here is derived from an EMBL/GenBank/DDBJ whole genome shotgun (WGS) entry which is preliminary data.</text>
</comment>
<dbReference type="EMBL" id="JACHET010000001">
    <property type="protein sequence ID" value="MBB6183655.1"/>
    <property type="molecule type" value="Genomic_DNA"/>
</dbReference>
<organism evidence="7 8">
    <name type="scientific">Oleiagrimonas soli</name>
    <dbReference type="NCBI Taxonomy" id="1543381"/>
    <lineage>
        <taxon>Bacteria</taxon>
        <taxon>Pseudomonadati</taxon>
        <taxon>Pseudomonadota</taxon>
        <taxon>Gammaproteobacteria</taxon>
        <taxon>Lysobacterales</taxon>
        <taxon>Rhodanobacteraceae</taxon>
        <taxon>Oleiagrimonas</taxon>
    </lineage>
</organism>
<dbReference type="InterPro" id="IPR002293">
    <property type="entry name" value="AA/rel_permease1"/>
</dbReference>
<feature type="transmembrane region" description="Helical" evidence="6">
    <location>
        <begin position="34"/>
        <end position="56"/>
    </location>
</feature>
<evidence type="ECO:0000256" key="5">
    <source>
        <dbReference type="ARBA" id="ARBA00023136"/>
    </source>
</evidence>
<accession>A0A841KF91</accession>
<feature type="transmembrane region" description="Helical" evidence="6">
    <location>
        <begin position="452"/>
        <end position="471"/>
    </location>
</feature>
<dbReference type="PANTHER" id="PTHR43243">
    <property type="entry name" value="INNER MEMBRANE TRANSPORTER YGJI-RELATED"/>
    <property type="match status" value="1"/>
</dbReference>
<evidence type="ECO:0000313" key="7">
    <source>
        <dbReference type="EMBL" id="MBB6183655.1"/>
    </source>
</evidence>
<reference evidence="7 8" key="1">
    <citation type="submission" date="2020-08" db="EMBL/GenBank/DDBJ databases">
        <title>Genomic Encyclopedia of Type Strains, Phase IV (KMG-IV): sequencing the most valuable type-strain genomes for metagenomic binning, comparative biology and taxonomic classification.</title>
        <authorList>
            <person name="Goeker M."/>
        </authorList>
    </citation>
    <scope>NUCLEOTIDE SEQUENCE [LARGE SCALE GENOMIC DNA]</scope>
    <source>
        <strain evidence="7 8">DSM 107085</strain>
    </source>
</reference>
<evidence type="ECO:0000313" key="8">
    <source>
        <dbReference type="Proteomes" id="UP000560000"/>
    </source>
</evidence>
<dbReference type="GO" id="GO:0016020">
    <property type="term" value="C:membrane"/>
    <property type="evidence" value="ECO:0007669"/>
    <property type="project" value="UniProtKB-SubCell"/>
</dbReference>
<evidence type="ECO:0000256" key="3">
    <source>
        <dbReference type="ARBA" id="ARBA00022692"/>
    </source>
</evidence>
<dbReference type="PIRSF" id="PIRSF006060">
    <property type="entry name" value="AA_transporter"/>
    <property type="match status" value="1"/>
</dbReference>
<dbReference type="PANTHER" id="PTHR43243:SF4">
    <property type="entry name" value="CATIONIC AMINO ACID TRANSPORTER 4"/>
    <property type="match status" value="1"/>
</dbReference>
<keyword evidence="4 6" id="KW-1133">Transmembrane helix</keyword>
<dbReference type="Pfam" id="PF13520">
    <property type="entry name" value="AA_permease_2"/>
    <property type="match status" value="1"/>
</dbReference>
<keyword evidence="5 6" id="KW-0472">Membrane</keyword>
<sequence length="488" mass="52695">MSMLHQLFARKTSFRDDDDTHGPGLRRTLGPWGITALGIGAVIGTGIFVVTGTAAAEHAGPAVLISFILAAICSGFSALCYAEFATLIPISGSSYSYAYATLGEIVAWFIGWNMVLEYGISASAVATSWTGYFSSMLHDFFGIQLPAALTNAPLAFTDGHLVGTGALFNLPAVAIVLALTWLCYIGIRESSGLNAVMVLLKVGLILAIIIAGARYVDTSHWHPFIPESQGHDKYGWSGIFRGAAMVFFAYIGFEATSTAAQECKNPQRDLPFGIIVSLVLCTLLYLGMAAVMTGLVPYSLLDTADPVITAIRGHSELNWLRPLVEVGALIGLSSVILVMIIAQPRIFMIMARDGMLPKVFAKVHPRYRTPHINTLITGFGIAVLAAIFPLDLLADLTSMGTLIAFTAVCAGVLILRYTAPDLKRTFRVPWAPLMCSAGVLSCLFLLSQMNWFNWTLMAVWTVIGLAIYFGFGYRHSHLRRPGIVGENQ</sequence>
<evidence type="ECO:0000256" key="1">
    <source>
        <dbReference type="ARBA" id="ARBA00004141"/>
    </source>
</evidence>
<feature type="transmembrane region" description="Helical" evidence="6">
    <location>
        <begin position="396"/>
        <end position="415"/>
    </location>
</feature>
<evidence type="ECO:0000256" key="4">
    <source>
        <dbReference type="ARBA" id="ARBA00022989"/>
    </source>
</evidence>
<dbReference type="GO" id="GO:0015171">
    <property type="term" value="F:amino acid transmembrane transporter activity"/>
    <property type="evidence" value="ECO:0007669"/>
    <property type="project" value="TreeGrafter"/>
</dbReference>
<feature type="transmembrane region" description="Helical" evidence="6">
    <location>
        <begin position="62"/>
        <end position="84"/>
    </location>
</feature>
<keyword evidence="2" id="KW-0813">Transport</keyword>
<keyword evidence="3 6" id="KW-0812">Transmembrane</keyword>
<feature type="transmembrane region" description="Helical" evidence="6">
    <location>
        <begin position="96"/>
        <end position="115"/>
    </location>
</feature>
<dbReference type="Proteomes" id="UP000560000">
    <property type="component" value="Unassembled WGS sequence"/>
</dbReference>
<feature type="transmembrane region" description="Helical" evidence="6">
    <location>
        <begin position="234"/>
        <end position="253"/>
    </location>
</feature>
<feature type="transmembrane region" description="Helical" evidence="6">
    <location>
        <begin position="194"/>
        <end position="214"/>
    </location>
</feature>
<protein>
    <submittedName>
        <fullName evidence="7">APA family basic amino acid/polyamine antiporter</fullName>
    </submittedName>
</protein>
<feature type="transmembrane region" description="Helical" evidence="6">
    <location>
        <begin position="274"/>
        <end position="296"/>
    </location>
</feature>
<feature type="transmembrane region" description="Helical" evidence="6">
    <location>
        <begin position="326"/>
        <end position="351"/>
    </location>
</feature>
<gene>
    <name evidence="7" type="ORF">HNQ86_001000</name>
</gene>
<feature type="transmembrane region" description="Helical" evidence="6">
    <location>
        <begin position="427"/>
        <end position="446"/>
    </location>
</feature>
<comment type="subcellular location">
    <subcellularLocation>
        <location evidence="1">Membrane</location>
        <topology evidence="1">Multi-pass membrane protein</topology>
    </subcellularLocation>
</comment>
<name>A0A841KF91_9GAMM</name>
<feature type="transmembrane region" description="Helical" evidence="6">
    <location>
        <begin position="372"/>
        <end position="390"/>
    </location>
</feature>
<evidence type="ECO:0000256" key="2">
    <source>
        <dbReference type="ARBA" id="ARBA00022448"/>
    </source>
</evidence>
<dbReference type="Gene3D" id="1.20.1740.10">
    <property type="entry name" value="Amino acid/polyamine transporter I"/>
    <property type="match status" value="1"/>
</dbReference>
<proteinExistence type="predicted"/>
<dbReference type="AlphaFoldDB" id="A0A841KF91"/>